<organism evidence="2 3">
    <name type="scientific">Passalora fulva</name>
    <name type="common">Tomato leaf mold</name>
    <name type="synonym">Cladosporium fulvum</name>
    <dbReference type="NCBI Taxonomy" id="5499"/>
    <lineage>
        <taxon>Eukaryota</taxon>
        <taxon>Fungi</taxon>
        <taxon>Dikarya</taxon>
        <taxon>Ascomycota</taxon>
        <taxon>Pezizomycotina</taxon>
        <taxon>Dothideomycetes</taxon>
        <taxon>Dothideomycetidae</taxon>
        <taxon>Mycosphaerellales</taxon>
        <taxon>Mycosphaerellaceae</taxon>
        <taxon>Fulvia</taxon>
    </lineage>
</organism>
<dbReference type="AlphaFoldDB" id="A0A9Q8LGQ9"/>
<dbReference type="Pfam" id="PF00646">
    <property type="entry name" value="F-box"/>
    <property type="match status" value="1"/>
</dbReference>
<proteinExistence type="predicted"/>
<keyword evidence="3" id="KW-1185">Reference proteome</keyword>
<dbReference type="EMBL" id="CP090167">
    <property type="protein sequence ID" value="UJO17180.1"/>
    <property type="molecule type" value="Genomic_DNA"/>
</dbReference>
<dbReference type="CDD" id="cd09917">
    <property type="entry name" value="F-box_SF"/>
    <property type="match status" value="1"/>
</dbReference>
<evidence type="ECO:0000313" key="3">
    <source>
        <dbReference type="Proteomes" id="UP000756132"/>
    </source>
</evidence>
<dbReference type="RefSeq" id="XP_047761546.1">
    <property type="nucleotide sequence ID" value="XM_047905737.1"/>
</dbReference>
<dbReference type="InterPro" id="IPR001810">
    <property type="entry name" value="F-box_dom"/>
</dbReference>
<dbReference type="SMART" id="SM00256">
    <property type="entry name" value="FBOX"/>
    <property type="match status" value="1"/>
</dbReference>
<reference evidence="2" key="2">
    <citation type="journal article" date="2022" name="Microb. Genom.">
        <title>A chromosome-scale genome assembly of the tomato pathogen Cladosporium fulvum reveals a compartmentalized genome architecture and the presence of a dispensable chromosome.</title>
        <authorList>
            <person name="Zaccaron A.Z."/>
            <person name="Chen L.H."/>
            <person name="Samaras A."/>
            <person name="Stergiopoulos I."/>
        </authorList>
    </citation>
    <scope>NUCLEOTIDE SEQUENCE</scope>
    <source>
        <strain evidence="2">Race5_Kim</strain>
    </source>
</reference>
<reference evidence="2" key="1">
    <citation type="submission" date="2021-12" db="EMBL/GenBank/DDBJ databases">
        <authorList>
            <person name="Zaccaron A."/>
            <person name="Stergiopoulos I."/>
        </authorList>
    </citation>
    <scope>NUCLEOTIDE SEQUENCE</scope>
    <source>
        <strain evidence="2">Race5_Kim</strain>
    </source>
</reference>
<protein>
    <recommendedName>
        <fullName evidence="1">F-box domain-containing protein</fullName>
    </recommendedName>
</protein>
<dbReference type="KEGG" id="ffu:CLAFUR5_06589"/>
<name>A0A9Q8LGQ9_PASFU</name>
<feature type="domain" description="F-box" evidence="1">
    <location>
        <begin position="9"/>
        <end position="58"/>
    </location>
</feature>
<dbReference type="SUPFAM" id="SSF81383">
    <property type="entry name" value="F-box domain"/>
    <property type="match status" value="1"/>
</dbReference>
<dbReference type="OrthoDB" id="3438345at2759"/>
<sequence length="254" mass="28336">MSTLSISAQPYLDGLPLEVVEEIVTLLDLTDVCKFRLTSKELAAKASHGRFKTFFRHKEIDVDDLKKIESFMRMTQSGGLGCLLETLSLVRYDFPESRNVQGSSTIAAFTDCFKNLEQHSRAKSLREIVLDIWAKDDTGERCAPNRKHWRHIWLLAGALYRDAMAAVSESELLVEGLCFFATTGNCSLGFDEFASCPTFLYTPIATLKSLSLSLSSSASLIALEGQDTELASNHVEQFTSFLKLLIGLERLDLH</sequence>
<dbReference type="PROSITE" id="PS50181">
    <property type="entry name" value="FBOX"/>
    <property type="match status" value="1"/>
</dbReference>
<dbReference type="Proteomes" id="UP000756132">
    <property type="component" value="Chromosome 5"/>
</dbReference>
<gene>
    <name evidence="2" type="ORF">CLAFUR5_06589</name>
</gene>
<dbReference type="InterPro" id="IPR036047">
    <property type="entry name" value="F-box-like_dom_sf"/>
</dbReference>
<accession>A0A9Q8LGQ9</accession>
<evidence type="ECO:0000313" key="2">
    <source>
        <dbReference type="EMBL" id="UJO17180.1"/>
    </source>
</evidence>
<evidence type="ECO:0000259" key="1">
    <source>
        <dbReference type="PROSITE" id="PS50181"/>
    </source>
</evidence>
<dbReference type="GeneID" id="71986467"/>